<feature type="transmembrane region" description="Helical" evidence="1">
    <location>
        <begin position="20"/>
        <end position="37"/>
    </location>
</feature>
<reference evidence="2" key="2">
    <citation type="journal article" date="2008" name="Environ. Microbiol.">
        <title>Discovery and characterization of a new bacterial candidate division by an anaerobic sludge digester metagenomic approach.</title>
        <authorList>
            <person name="Guermazi S."/>
            <person name="Daegelen P."/>
            <person name="Dauga C."/>
            <person name="Riviere D."/>
            <person name="Boucher T."/>
            <person name="Godon J.J."/>
            <person name="Gyapay G."/>
            <person name="Sghir A."/>
            <person name="Pelletier E."/>
            <person name="Weissenbach J."/>
            <person name="Le Paslier D."/>
        </authorList>
    </citation>
    <scope>NUCLEOTIDE SEQUENCE</scope>
</reference>
<organism evidence="2">
    <name type="scientific">uncultured candidate division WWE3 bacterium EJ0ADIGA11YD11</name>
    <dbReference type="NCBI Taxonomy" id="500145"/>
    <lineage>
        <taxon>Bacteria</taxon>
        <taxon>Katanobacteria</taxon>
        <taxon>environmental samples</taxon>
    </lineage>
</organism>
<accession>B0KVB5</accession>
<keyword evidence="1" id="KW-0472">Membrane</keyword>
<keyword evidence="1" id="KW-0812">Transmembrane</keyword>
<keyword evidence="1" id="KW-1133">Transmembrane helix</keyword>
<proteinExistence type="predicted"/>
<evidence type="ECO:0000256" key="1">
    <source>
        <dbReference type="SAM" id="Phobius"/>
    </source>
</evidence>
<protein>
    <submittedName>
        <fullName evidence="2">Uncharacterized protein</fullName>
    </submittedName>
</protein>
<reference evidence="2" key="1">
    <citation type="submission" date="2007-07" db="EMBL/GenBank/DDBJ databases">
        <authorList>
            <person name="Genoscope"/>
        </authorList>
    </citation>
    <scope>NUCLEOTIDE SEQUENCE</scope>
</reference>
<name>B0KVB5_UNCKA</name>
<dbReference type="AlphaFoldDB" id="B0KVB5"/>
<gene>
    <name evidence="2" type="ORF">WWE3-TFM_10</name>
</gene>
<dbReference type="EMBL" id="CU367853">
    <property type="protein sequence ID" value="CAO79500.1"/>
    <property type="molecule type" value="Genomic_DNA"/>
</dbReference>
<sequence>MQKGKFMNNKQKASLRISLLPVVILIGVILGVGYFLLKGEINFPKSDDTLTIQRIEGFPTVIYTDKVIEKQRRVIKNNQELTEFLNLIDETGLLTIKEQINFDKDMVLAVSTETNDETEHKLKIKKVYEDKKEKRLLVEVEETNPEDECQVEMDKNIAVDMVIVSKTDWEIKFERITKAIQCDEEQEQEIDQSTESESRITN</sequence>
<evidence type="ECO:0000313" key="2">
    <source>
        <dbReference type="EMBL" id="CAO79500.1"/>
    </source>
</evidence>